<evidence type="ECO:0000259" key="2">
    <source>
        <dbReference type="Pfam" id="PF07331"/>
    </source>
</evidence>
<evidence type="ECO:0000313" key="4">
    <source>
        <dbReference type="Proteomes" id="UP000318065"/>
    </source>
</evidence>
<reference evidence="3" key="1">
    <citation type="journal article" date="2019" name="Microbiol. Resour. Announc.">
        <title>Complete Genome Sequence of Rubrobacter xylanophilus Strain AA3-22, Isolated from Arima Onsen in Japan.</title>
        <authorList>
            <person name="Tomariguchi N."/>
            <person name="Miyazaki K."/>
        </authorList>
    </citation>
    <scope>NUCLEOTIDE SEQUENCE [LARGE SCALE GENOMIC DNA]</scope>
    <source>
        <strain evidence="3">AA3-22</strain>
    </source>
</reference>
<gene>
    <name evidence="3" type="ORF">RxyAA322_16460</name>
</gene>
<dbReference type="InterPro" id="IPR009936">
    <property type="entry name" value="DUF1468"/>
</dbReference>
<feature type="transmembrane region" description="Helical" evidence="1">
    <location>
        <begin position="119"/>
        <end position="136"/>
    </location>
</feature>
<keyword evidence="1" id="KW-0812">Transmembrane</keyword>
<feature type="transmembrane region" description="Helical" evidence="1">
    <location>
        <begin position="73"/>
        <end position="91"/>
    </location>
</feature>
<proteinExistence type="predicted"/>
<dbReference type="RefSeq" id="WP_143527835.1">
    <property type="nucleotide sequence ID" value="NZ_AP019791.1"/>
</dbReference>
<dbReference type="Proteomes" id="UP000318065">
    <property type="component" value="Chromosome"/>
</dbReference>
<evidence type="ECO:0000256" key="1">
    <source>
        <dbReference type="SAM" id="Phobius"/>
    </source>
</evidence>
<protein>
    <recommendedName>
        <fullName evidence="2">DUF1468 domain-containing protein</fullName>
    </recommendedName>
</protein>
<feature type="transmembrane region" description="Helical" evidence="1">
    <location>
        <begin position="97"/>
        <end position="114"/>
    </location>
</feature>
<keyword evidence="1" id="KW-0472">Membrane</keyword>
<dbReference type="EMBL" id="AP019791">
    <property type="protein sequence ID" value="BBL79792.1"/>
    <property type="molecule type" value="Genomic_DNA"/>
</dbReference>
<keyword evidence="4" id="KW-1185">Reference proteome</keyword>
<sequence>MRVRDRLADSVTAGLLLVLAVATFALTLGFPAPGQPNDPGSAAFPRIIAVALAALAILQLARPQRAWDLPKGAASARVAGVVALLAAYAALLEPLGFILASFGFLLATFSVAGVRRPLFLAVLPAAISVTLYYAFYRLLEVPLPQGLIEGLLP</sequence>
<evidence type="ECO:0000313" key="3">
    <source>
        <dbReference type="EMBL" id="BBL79792.1"/>
    </source>
</evidence>
<feature type="transmembrane region" description="Helical" evidence="1">
    <location>
        <begin position="43"/>
        <end position="61"/>
    </location>
</feature>
<name>A0A510HIH4_9ACTN</name>
<dbReference type="OrthoDB" id="5119225at2"/>
<organism evidence="3 4">
    <name type="scientific">Rubrobacter xylanophilus</name>
    <dbReference type="NCBI Taxonomy" id="49319"/>
    <lineage>
        <taxon>Bacteria</taxon>
        <taxon>Bacillati</taxon>
        <taxon>Actinomycetota</taxon>
        <taxon>Rubrobacteria</taxon>
        <taxon>Rubrobacterales</taxon>
        <taxon>Rubrobacteraceae</taxon>
        <taxon>Rubrobacter</taxon>
    </lineage>
</organism>
<keyword evidence="1" id="KW-1133">Transmembrane helix</keyword>
<feature type="transmembrane region" description="Helical" evidence="1">
    <location>
        <begin position="12"/>
        <end position="31"/>
    </location>
</feature>
<feature type="domain" description="DUF1468" evidence="2">
    <location>
        <begin position="13"/>
        <end position="144"/>
    </location>
</feature>
<dbReference type="Pfam" id="PF07331">
    <property type="entry name" value="TctB"/>
    <property type="match status" value="1"/>
</dbReference>
<accession>A0A510HIH4</accession>
<dbReference type="AlphaFoldDB" id="A0A510HIH4"/>